<gene>
    <name evidence="7" type="ORF">SAMN02910377_01087</name>
</gene>
<evidence type="ECO:0000313" key="8">
    <source>
        <dbReference type="Proteomes" id="UP000182321"/>
    </source>
</evidence>
<dbReference type="SUPFAM" id="SSF88659">
    <property type="entry name" value="Sigma3 and sigma4 domains of RNA polymerase sigma factors"/>
    <property type="match status" value="1"/>
</dbReference>
<sequence length="187" mass="21672">MKDEEIIELYFKRNERAIEETDVKYGNYLESIANNILNDDLDVEECLNDTYLKTWDKIPPTRPKVFKAFLAKIARELAFDKYRASRSKKRGNGTMHEILDELEECIPASNGVEQSILGQELENIIADYVRSLPEREAFIFLSRYFYADDITAISKKYGISKNNVSVTLSRLRAKLRTRLVKEGYLAS</sequence>
<name>A0A1H7HQB4_9FIRM</name>
<dbReference type="AlphaFoldDB" id="A0A1H7HQB4"/>
<dbReference type="InterPro" id="IPR013325">
    <property type="entry name" value="RNA_pol_sigma_r2"/>
</dbReference>
<keyword evidence="8" id="KW-1185">Reference proteome</keyword>
<dbReference type="InterPro" id="IPR007627">
    <property type="entry name" value="RNA_pol_sigma70_r2"/>
</dbReference>
<dbReference type="InterPro" id="IPR036388">
    <property type="entry name" value="WH-like_DNA-bd_sf"/>
</dbReference>
<accession>A0A1H7HQB4</accession>
<dbReference type="InterPro" id="IPR014284">
    <property type="entry name" value="RNA_pol_sigma-70_dom"/>
</dbReference>
<dbReference type="InterPro" id="IPR013324">
    <property type="entry name" value="RNA_pol_sigma_r3/r4-like"/>
</dbReference>
<evidence type="ECO:0000256" key="3">
    <source>
        <dbReference type="ARBA" id="ARBA00023082"/>
    </source>
</evidence>
<evidence type="ECO:0000259" key="6">
    <source>
        <dbReference type="Pfam" id="PF04542"/>
    </source>
</evidence>
<comment type="similarity">
    <text evidence="1">Belongs to the sigma-70 factor family. ECF subfamily.</text>
</comment>
<dbReference type="RefSeq" id="WP_074790048.1">
    <property type="nucleotide sequence ID" value="NZ_FNZX01000006.1"/>
</dbReference>
<keyword evidence="4" id="KW-0238">DNA-binding</keyword>
<dbReference type="Pfam" id="PF04542">
    <property type="entry name" value="Sigma70_r2"/>
    <property type="match status" value="1"/>
</dbReference>
<dbReference type="EMBL" id="FNZX01000006">
    <property type="protein sequence ID" value="SEK52469.1"/>
    <property type="molecule type" value="Genomic_DNA"/>
</dbReference>
<dbReference type="GO" id="GO:0006352">
    <property type="term" value="P:DNA-templated transcription initiation"/>
    <property type="evidence" value="ECO:0007669"/>
    <property type="project" value="InterPro"/>
</dbReference>
<dbReference type="PANTHER" id="PTHR43133:SF8">
    <property type="entry name" value="RNA POLYMERASE SIGMA FACTOR HI_1459-RELATED"/>
    <property type="match status" value="1"/>
</dbReference>
<evidence type="ECO:0000256" key="1">
    <source>
        <dbReference type="ARBA" id="ARBA00010641"/>
    </source>
</evidence>
<keyword evidence="5" id="KW-0804">Transcription</keyword>
<organism evidence="7 8">
    <name type="scientific">Pseudobutyrivibrio ruminis</name>
    <dbReference type="NCBI Taxonomy" id="46206"/>
    <lineage>
        <taxon>Bacteria</taxon>
        <taxon>Bacillati</taxon>
        <taxon>Bacillota</taxon>
        <taxon>Clostridia</taxon>
        <taxon>Lachnospirales</taxon>
        <taxon>Lachnospiraceae</taxon>
        <taxon>Pseudobutyrivibrio</taxon>
    </lineage>
</organism>
<dbReference type="NCBIfam" id="TIGR02937">
    <property type="entry name" value="sigma70-ECF"/>
    <property type="match status" value="1"/>
</dbReference>
<keyword evidence="3" id="KW-0731">Sigma factor</keyword>
<dbReference type="InterPro" id="IPR039425">
    <property type="entry name" value="RNA_pol_sigma-70-like"/>
</dbReference>
<reference evidence="8" key="1">
    <citation type="submission" date="2016-10" db="EMBL/GenBank/DDBJ databases">
        <authorList>
            <person name="Varghese N."/>
        </authorList>
    </citation>
    <scope>NUCLEOTIDE SEQUENCE [LARGE SCALE GENOMIC DNA]</scope>
    <source>
        <strain evidence="8">ACV-9</strain>
    </source>
</reference>
<protein>
    <submittedName>
        <fullName evidence="7">RNA polymerase sigma-70 factor, ECF subfamily</fullName>
    </submittedName>
</protein>
<evidence type="ECO:0000313" key="7">
    <source>
        <dbReference type="EMBL" id="SEK52469.1"/>
    </source>
</evidence>
<feature type="domain" description="RNA polymerase sigma-70 region 2" evidence="6">
    <location>
        <begin position="24"/>
        <end position="86"/>
    </location>
</feature>
<dbReference type="PANTHER" id="PTHR43133">
    <property type="entry name" value="RNA POLYMERASE ECF-TYPE SIGMA FACTO"/>
    <property type="match status" value="1"/>
</dbReference>
<dbReference type="Gene3D" id="1.10.10.10">
    <property type="entry name" value="Winged helix-like DNA-binding domain superfamily/Winged helix DNA-binding domain"/>
    <property type="match status" value="1"/>
</dbReference>
<evidence type="ECO:0000256" key="4">
    <source>
        <dbReference type="ARBA" id="ARBA00023125"/>
    </source>
</evidence>
<dbReference type="Proteomes" id="UP000182321">
    <property type="component" value="Unassembled WGS sequence"/>
</dbReference>
<evidence type="ECO:0000256" key="5">
    <source>
        <dbReference type="ARBA" id="ARBA00023163"/>
    </source>
</evidence>
<dbReference type="SUPFAM" id="SSF88946">
    <property type="entry name" value="Sigma2 domain of RNA polymerase sigma factors"/>
    <property type="match status" value="1"/>
</dbReference>
<dbReference type="Gene3D" id="1.10.1740.10">
    <property type="match status" value="1"/>
</dbReference>
<evidence type="ECO:0000256" key="2">
    <source>
        <dbReference type="ARBA" id="ARBA00023015"/>
    </source>
</evidence>
<keyword evidence="2" id="KW-0805">Transcription regulation</keyword>
<proteinExistence type="inferred from homology"/>
<dbReference type="GO" id="GO:0016987">
    <property type="term" value="F:sigma factor activity"/>
    <property type="evidence" value="ECO:0007669"/>
    <property type="project" value="UniProtKB-KW"/>
</dbReference>
<dbReference type="GO" id="GO:0003677">
    <property type="term" value="F:DNA binding"/>
    <property type="evidence" value="ECO:0007669"/>
    <property type="project" value="UniProtKB-KW"/>
</dbReference>